<gene>
    <name evidence="2" type="ORF">P0Y55_18155</name>
</gene>
<dbReference type="EMBL" id="CP119317">
    <property type="protein sequence ID" value="WEK54431.1"/>
    <property type="molecule type" value="Genomic_DNA"/>
</dbReference>
<feature type="transmembrane region" description="Helical" evidence="1">
    <location>
        <begin position="175"/>
        <end position="194"/>
    </location>
</feature>
<reference evidence="2" key="1">
    <citation type="submission" date="2023-03" db="EMBL/GenBank/DDBJ databases">
        <title>Andean soil-derived lignocellulolytic bacterial consortium as a source of novel taxa and putative plastic-active enzymes.</title>
        <authorList>
            <person name="Diaz-Garcia L."/>
            <person name="Chuvochina M."/>
            <person name="Feuerriegel G."/>
            <person name="Bunk B."/>
            <person name="Sproer C."/>
            <person name="Streit W.R."/>
            <person name="Rodriguez L.M."/>
            <person name="Overmann J."/>
            <person name="Jimenez D.J."/>
        </authorList>
    </citation>
    <scope>NUCLEOTIDE SEQUENCE</scope>
    <source>
        <strain evidence="2">MAG 2441</strain>
    </source>
</reference>
<evidence type="ECO:0000313" key="2">
    <source>
        <dbReference type="EMBL" id="WEK54431.1"/>
    </source>
</evidence>
<feature type="transmembrane region" description="Helical" evidence="1">
    <location>
        <begin position="142"/>
        <end position="163"/>
    </location>
</feature>
<feature type="transmembrane region" description="Helical" evidence="1">
    <location>
        <begin position="106"/>
        <end position="130"/>
    </location>
</feature>
<keyword evidence="1" id="KW-1133">Transmembrane helix</keyword>
<dbReference type="PANTHER" id="PTHR36832:SF1">
    <property type="entry name" value="SLR1174 PROTEIN"/>
    <property type="match status" value="1"/>
</dbReference>
<protein>
    <recommendedName>
        <fullName evidence="4">ABC transporter permease</fullName>
    </recommendedName>
</protein>
<keyword evidence="1" id="KW-0472">Membrane</keyword>
<keyword evidence="3" id="KW-1185">Reference proteome</keyword>
<feature type="transmembrane region" description="Helical" evidence="1">
    <location>
        <begin position="231"/>
        <end position="250"/>
    </location>
</feature>
<name>A0AA95EWZ1_9BACL</name>
<evidence type="ECO:0000313" key="3">
    <source>
        <dbReference type="Proteomes" id="UP001178662"/>
    </source>
</evidence>
<sequence length="266" mass="30811">MRVFWKAVQMNFRVFFAYKMGFLLSIIIFPMVMAINIYLFTSIYSYNGSTEIKGYDLTQMIWYYGVTVFVWIFIYNMVDRRMSGYILSGELAPLLLRPMPLFQYELANALALRLAGILFEFFPVMALYSIIYPPTFLTFASFGKFLVLIMLAFILLFLLNYIVGMSAALTQSNVGTARVVNALLVLLGGTMIPLEFFPDWLRRICGVLPFQYIFYEPVQFFIRHGDTSIDAWLQVIVMQFIWIVVLYTIVRSIWAFLLRNIVVAGG</sequence>
<organism evidence="2 3">
    <name type="scientific">Candidatus Cohnella colombiensis</name>
    <dbReference type="NCBI Taxonomy" id="3121368"/>
    <lineage>
        <taxon>Bacteria</taxon>
        <taxon>Bacillati</taxon>
        <taxon>Bacillota</taxon>
        <taxon>Bacilli</taxon>
        <taxon>Bacillales</taxon>
        <taxon>Paenibacillaceae</taxon>
        <taxon>Cohnella</taxon>
    </lineage>
</organism>
<feature type="transmembrane region" description="Helical" evidence="1">
    <location>
        <begin position="61"/>
        <end position="78"/>
    </location>
</feature>
<proteinExistence type="predicted"/>
<keyword evidence="1" id="KW-0812">Transmembrane</keyword>
<dbReference type="PANTHER" id="PTHR36832">
    <property type="entry name" value="SLR1174 PROTEIN-RELATED"/>
    <property type="match status" value="1"/>
</dbReference>
<evidence type="ECO:0008006" key="4">
    <source>
        <dbReference type="Google" id="ProtNLM"/>
    </source>
</evidence>
<dbReference type="AlphaFoldDB" id="A0AA95EWZ1"/>
<dbReference type="Proteomes" id="UP001178662">
    <property type="component" value="Chromosome"/>
</dbReference>
<accession>A0AA95EWZ1</accession>
<feature type="transmembrane region" description="Helical" evidence="1">
    <location>
        <begin position="21"/>
        <end position="41"/>
    </location>
</feature>
<evidence type="ECO:0000256" key="1">
    <source>
        <dbReference type="SAM" id="Phobius"/>
    </source>
</evidence>